<dbReference type="InterPro" id="IPR010730">
    <property type="entry name" value="HET"/>
</dbReference>
<sequence length="396" mass="45660">MRLIDVNTFKQQDQFGHNQTPPYAILSHRWGKHEVSYQNFTDTPKDDFHDGLLREAIDKNAGASKIAHACAQARKAGLEWIWIDTCCIDKTNSTELSRSINSMFKWYEGAQICFAHLADVDAKNTSEGEVAGAIQNSEWFKRGWTLQEMLASRSILFLDANWEPLGSRSELTPLISRATRISPEHLRDFRRANIAQKMSWMADRTTTEEEDMAYCMLGIFDLNMDLRYGEGKKAFMRLQEMIIGSSPDESIFAWRSERFESSGLLAPWPDCFRYSGDVMLRLDKISYTRAAYQMTGQGLRFPAPLYLVWDVENKAPSHFFGAKNKVVEITIQCWKMQQGKLRAIVLFLDRVGGYWKRVRCGEWGSAKKVRMEHWMQPGSARSYDIYIPQREIVKGL</sequence>
<dbReference type="Pfam" id="PF26640">
    <property type="entry name" value="DUF8212"/>
    <property type="match status" value="1"/>
</dbReference>
<evidence type="ECO:0000313" key="4">
    <source>
        <dbReference type="Proteomes" id="UP001276659"/>
    </source>
</evidence>
<name>A0AAD9Z6P4_9LECA</name>
<feature type="domain" description="DUF8212" evidence="2">
    <location>
        <begin position="233"/>
        <end position="256"/>
    </location>
</feature>
<dbReference type="Proteomes" id="UP001276659">
    <property type="component" value="Unassembled WGS sequence"/>
</dbReference>
<gene>
    <name evidence="3" type="ORF">OEA41_003927</name>
</gene>
<organism evidence="3 4">
    <name type="scientific">Lepraria neglecta</name>
    <dbReference type="NCBI Taxonomy" id="209136"/>
    <lineage>
        <taxon>Eukaryota</taxon>
        <taxon>Fungi</taxon>
        <taxon>Dikarya</taxon>
        <taxon>Ascomycota</taxon>
        <taxon>Pezizomycotina</taxon>
        <taxon>Lecanoromycetes</taxon>
        <taxon>OSLEUM clade</taxon>
        <taxon>Lecanoromycetidae</taxon>
        <taxon>Lecanorales</taxon>
        <taxon>Lecanorineae</taxon>
        <taxon>Stereocaulaceae</taxon>
        <taxon>Lepraria</taxon>
    </lineage>
</organism>
<evidence type="ECO:0000259" key="2">
    <source>
        <dbReference type="Pfam" id="PF26640"/>
    </source>
</evidence>
<evidence type="ECO:0008006" key="5">
    <source>
        <dbReference type="Google" id="ProtNLM"/>
    </source>
</evidence>
<dbReference type="AlphaFoldDB" id="A0AAD9Z6P4"/>
<evidence type="ECO:0000259" key="1">
    <source>
        <dbReference type="Pfam" id="PF06985"/>
    </source>
</evidence>
<keyword evidence="4" id="KW-1185">Reference proteome</keyword>
<proteinExistence type="predicted"/>
<dbReference type="InterPro" id="IPR058525">
    <property type="entry name" value="DUF8212"/>
</dbReference>
<accession>A0AAD9Z6P4</accession>
<dbReference type="Pfam" id="PF06985">
    <property type="entry name" value="HET"/>
    <property type="match status" value="1"/>
</dbReference>
<feature type="domain" description="Heterokaryon incompatibility" evidence="1">
    <location>
        <begin position="23"/>
        <end position="124"/>
    </location>
</feature>
<evidence type="ECO:0000313" key="3">
    <source>
        <dbReference type="EMBL" id="KAK3171843.1"/>
    </source>
</evidence>
<dbReference type="PANTHER" id="PTHR10622">
    <property type="entry name" value="HET DOMAIN-CONTAINING PROTEIN"/>
    <property type="match status" value="1"/>
</dbReference>
<dbReference type="EMBL" id="JASNWA010000008">
    <property type="protein sequence ID" value="KAK3171843.1"/>
    <property type="molecule type" value="Genomic_DNA"/>
</dbReference>
<comment type="caution">
    <text evidence="3">The sequence shown here is derived from an EMBL/GenBank/DDBJ whole genome shotgun (WGS) entry which is preliminary data.</text>
</comment>
<protein>
    <recommendedName>
        <fullName evidence="5">HET-domain-containing protein</fullName>
    </recommendedName>
</protein>
<reference evidence="3" key="1">
    <citation type="submission" date="2022-11" db="EMBL/GenBank/DDBJ databases">
        <title>Chromosomal genome sequence assembly and mating type (MAT) locus characterization of the leprose asexual lichenized fungus Lepraria neglecta (Nyl.) Erichsen.</title>
        <authorList>
            <person name="Allen J.L."/>
            <person name="Pfeffer B."/>
        </authorList>
    </citation>
    <scope>NUCLEOTIDE SEQUENCE</scope>
    <source>
        <strain evidence="3">Allen 5258</strain>
    </source>
</reference>
<dbReference type="PANTHER" id="PTHR10622:SF10">
    <property type="entry name" value="HET DOMAIN-CONTAINING PROTEIN"/>
    <property type="match status" value="1"/>
</dbReference>